<dbReference type="AlphaFoldDB" id="A0A7S3BPV4"/>
<accession>A0A7S3BPV4</accession>
<evidence type="ECO:0000256" key="1">
    <source>
        <dbReference type="SAM" id="MobiDB-lite"/>
    </source>
</evidence>
<evidence type="ECO:0000313" key="2">
    <source>
        <dbReference type="EMBL" id="CAE0139275.1"/>
    </source>
</evidence>
<feature type="region of interest" description="Disordered" evidence="1">
    <location>
        <begin position="1"/>
        <end position="20"/>
    </location>
</feature>
<protein>
    <submittedName>
        <fullName evidence="2">Uncharacterized protein</fullName>
    </submittedName>
</protein>
<sequence length="153" mass="14941">MDARESRGLALEARDSRAEESRGVVVLGDAGLTHTWVECLPPDQRGFSTFVILGDLPTAAAAVGARPGGGCPGGGCPGGGGPEGGGPGGGGPGGGGRGACSEDDALRDENVEAPPSSPPRAVRHAYSPARCHRSRAMFPRAADGGGGPGGGCV</sequence>
<gene>
    <name evidence="2" type="ORF">HERI1096_LOCUS32675</name>
</gene>
<feature type="region of interest" description="Disordered" evidence="1">
    <location>
        <begin position="66"/>
        <end position="129"/>
    </location>
</feature>
<proteinExistence type="predicted"/>
<dbReference type="EMBL" id="HBHX01059143">
    <property type="protein sequence ID" value="CAE0139275.1"/>
    <property type="molecule type" value="Transcribed_RNA"/>
</dbReference>
<reference evidence="2" key="1">
    <citation type="submission" date="2021-01" db="EMBL/GenBank/DDBJ databases">
        <authorList>
            <person name="Corre E."/>
            <person name="Pelletier E."/>
            <person name="Niang G."/>
            <person name="Scheremetjew M."/>
            <person name="Finn R."/>
            <person name="Kale V."/>
            <person name="Holt S."/>
            <person name="Cochrane G."/>
            <person name="Meng A."/>
            <person name="Brown T."/>
            <person name="Cohen L."/>
        </authorList>
    </citation>
    <scope>NUCLEOTIDE SEQUENCE</scope>
    <source>
        <strain evidence="2">CCMP281</strain>
    </source>
</reference>
<organism evidence="2">
    <name type="scientific">Haptolina ericina</name>
    <dbReference type="NCBI Taxonomy" id="156174"/>
    <lineage>
        <taxon>Eukaryota</taxon>
        <taxon>Haptista</taxon>
        <taxon>Haptophyta</taxon>
        <taxon>Prymnesiophyceae</taxon>
        <taxon>Prymnesiales</taxon>
        <taxon>Prymnesiaceae</taxon>
        <taxon>Haptolina</taxon>
    </lineage>
</organism>
<name>A0A7S3BPV4_9EUKA</name>
<feature type="compositionally biased region" description="Gly residues" evidence="1">
    <location>
        <begin position="66"/>
        <end position="98"/>
    </location>
</feature>